<dbReference type="Gene3D" id="2.120.10.80">
    <property type="entry name" value="Kelch-type beta propeller"/>
    <property type="match status" value="1"/>
</dbReference>
<comment type="caution">
    <text evidence="3">The sequence shown here is derived from an EMBL/GenBank/DDBJ whole genome shotgun (WGS) entry which is preliminary data.</text>
</comment>
<dbReference type="SUPFAM" id="SSF117281">
    <property type="entry name" value="Kelch motif"/>
    <property type="match status" value="1"/>
</dbReference>
<evidence type="ECO:0000256" key="1">
    <source>
        <dbReference type="ARBA" id="ARBA00022441"/>
    </source>
</evidence>
<sequence>MGRRYAAADAFADPAVCLEVATFFGSVEAFATLSASTLPACRQASRLLRMPYLYALVGGGLRCSSATPWLGSCWSGVRINLGTGRPERLPPTLNGAARVAGAVRVVEADGHVFVLTELILRHKKGFALEAFDPRRRTWEERIPRRQGEPDLLVQGDGSLFLSYNSEVEGPRGSTLELNFCRYDVLSGEAEALPPIPTLRCGGGHCVLEGALYVAGGYRFPDGAGALPALADFDRFVPARRAWERLPPMPTPRLLCRAVASGGCVYTVGGLGPQGWSALERFDLLEGAWTSLAALPTPRSPSAQVLSCQGSIYVFGAAAGTPSRELLVERFDPGAGRWSRLRSLDGHEGESGIESGVKAVCYQDRVFTMRAQAGGRAKSAREPLQVVVEEYCERRSADRELARLTALHGHSGLAVATGPE</sequence>
<proteinExistence type="predicted"/>
<evidence type="ECO:0000256" key="2">
    <source>
        <dbReference type="ARBA" id="ARBA00022737"/>
    </source>
</evidence>
<organism evidence="3 4">
    <name type="scientific">Prorocentrum cordatum</name>
    <dbReference type="NCBI Taxonomy" id="2364126"/>
    <lineage>
        <taxon>Eukaryota</taxon>
        <taxon>Sar</taxon>
        <taxon>Alveolata</taxon>
        <taxon>Dinophyceae</taxon>
        <taxon>Prorocentrales</taxon>
        <taxon>Prorocentraceae</taxon>
        <taxon>Prorocentrum</taxon>
    </lineage>
</organism>
<dbReference type="InterPro" id="IPR006652">
    <property type="entry name" value="Kelch_1"/>
</dbReference>
<evidence type="ECO:0000313" key="3">
    <source>
        <dbReference type="EMBL" id="CAK0851954.1"/>
    </source>
</evidence>
<dbReference type="Pfam" id="PF01344">
    <property type="entry name" value="Kelch_1"/>
    <property type="match status" value="2"/>
</dbReference>
<accession>A0ABN9TZZ0</accession>
<dbReference type="PANTHER" id="PTHR24412:SF489">
    <property type="entry name" value="RING FINGER DOMAIN AND KELCH REPEAT-CONTAINING PROTEIN DDB_G0271372"/>
    <property type="match status" value="1"/>
</dbReference>
<keyword evidence="4" id="KW-1185">Reference proteome</keyword>
<reference evidence="3" key="1">
    <citation type="submission" date="2023-10" db="EMBL/GenBank/DDBJ databases">
        <authorList>
            <person name="Chen Y."/>
            <person name="Shah S."/>
            <person name="Dougan E. K."/>
            <person name="Thang M."/>
            <person name="Chan C."/>
        </authorList>
    </citation>
    <scope>NUCLEOTIDE SEQUENCE [LARGE SCALE GENOMIC DNA]</scope>
</reference>
<keyword evidence="1" id="KW-0880">Kelch repeat</keyword>
<keyword evidence="2" id="KW-0677">Repeat</keyword>
<name>A0ABN9TZZ0_9DINO</name>
<protein>
    <submittedName>
        <fullName evidence="3">Uncharacterized protein</fullName>
    </submittedName>
</protein>
<dbReference type="EMBL" id="CAUYUJ010015282">
    <property type="protein sequence ID" value="CAK0851954.1"/>
    <property type="molecule type" value="Genomic_DNA"/>
</dbReference>
<dbReference type="Proteomes" id="UP001189429">
    <property type="component" value="Unassembled WGS sequence"/>
</dbReference>
<dbReference type="SMART" id="SM00612">
    <property type="entry name" value="Kelch"/>
    <property type="match status" value="2"/>
</dbReference>
<evidence type="ECO:0000313" key="4">
    <source>
        <dbReference type="Proteomes" id="UP001189429"/>
    </source>
</evidence>
<dbReference type="PANTHER" id="PTHR24412">
    <property type="entry name" value="KELCH PROTEIN"/>
    <property type="match status" value="1"/>
</dbReference>
<dbReference type="InterPro" id="IPR015915">
    <property type="entry name" value="Kelch-typ_b-propeller"/>
</dbReference>
<gene>
    <name evidence="3" type="ORF">PCOR1329_LOCUS43943</name>
</gene>